<dbReference type="SMART" id="SM00194">
    <property type="entry name" value="PTPc"/>
    <property type="match status" value="1"/>
</dbReference>
<dbReference type="PROSITE" id="PS50056">
    <property type="entry name" value="TYR_PHOSPHATASE_2"/>
    <property type="match status" value="1"/>
</dbReference>
<dbReference type="SUPFAM" id="SSF52087">
    <property type="entry name" value="CRAL/TRIO domain"/>
    <property type="match status" value="1"/>
</dbReference>
<evidence type="ECO:0000256" key="10">
    <source>
        <dbReference type="SAM" id="MobiDB-lite"/>
    </source>
</evidence>
<dbReference type="FunFam" id="3.90.190.10:FF:000026">
    <property type="entry name" value="tyrosine-protein phosphatase non-receptor type 9"/>
    <property type="match status" value="1"/>
</dbReference>
<evidence type="ECO:0000256" key="9">
    <source>
        <dbReference type="ARBA" id="ARBA00069781"/>
    </source>
</evidence>
<dbReference type="InterPro" id="IPR036865">
    <property type="entry name" value="CRAL-TRIO_dom_sf"/>
</dbReference>
<comment type="subcellular location">
    <subcellularLocation>
        <location evidence="1">Cytoplasm</location>
    </subcellularLocation>
</comment>
<protein>
    <recommendedName>
        <fullName evidence="9">Tyrosine-protein phosphatase non-receptor type 9</fullName>
        <ecNumber evidence="2">3.1.3.48</ecNumber>
    </recommendedName>
</protein>
<feature type="domain" description="Tyrosine-protein phosphatase" evidence="11">
    <location>
        <begin position="687"/>
        <end position="958"/>
    </location>
</feature>
<evidence type="ECO:0000259" key="13">
    <source>
        <dbReference type="PROSITE" id="PS50191"/>
    </source>
</evidence>
<name>A0A0L8GXB8_OCTBM</name>
<evidence type="ECO:0000313" key="14">
    <source>
        <dbReference type="EMBL" id="KOF81676.1"/>
    </source>
</evidence>
<dbReference type="Pfam" id="PF00650">
    <property type="entry name" value="CRAL_TRIO"/>
    <property type="match status" value="1"/>
</dbReference>
<dbReference type="SMART" id="SM00404">
    <property type="entry name" value="PTPc_motif"/>
    <property type="match status" value="1"/>
</dbReference>
<keyword evidence="6" id="KW-0007">Acetylation</keyword>
<feature type="compositionally biased region" description="Polar residues" evidence="10">
    <location>
        <begin position="538"/>
        <end position="556"/>
    </location>
</feature>
<dbReference type="EMBL" id="KQ420017">
    <property type="protein sequence ID" value="KOF81676.1"/>
    <property type="molecule type" value="Genomic_DNA"/>
</dbReference>
<evidence type="ECO:0000256" key="3">
    <source>
        <dbReference type="ARBA" id="ARBA00022490"/>
    </source>
</evidence>
<dbReference type="PRINTS" id="PR00700">
    <property type="entry name" value="PRTYPHPHTASE"/>
</dbReference>
<dbReference type="InterPro" id="IPR016130">
    <property type="entry name" value="Tyr_Pase_AS"/>
</dbReference>
<dbReference type="FunFam" id="3.40.525.10:FF:000005">
    <property type="entry name" value="Tyrosine-protein phosphatase non-receptor type 9"/>
    <property type="match status" value="1"/>
</dbReference>
<evidence type="ECO:0000259" key="12">
    <source>
        <dbReference type="PROSITE" id="PS50056"/>
    </source>
</evidence>
<feature type="non-terminal residue" evidence="14">
    <location>
        <position position="972"/>
    </location>
</feature>
<evidence type="ECO:0000256" key="7">
    <source>
        <dbReference type="ARBA" id="ARBA00055430"/>
    </source>
</evidence>
<dbReference type="InterPro" id="IPR000242">
    <property type="entry name" value="PTP_cat"/>
</dbReference>
<dbReference type="InterPro" id="IPR001251">
    <property type="entry name" value="CRAL-TRIO_dom"/>
</dbReference>
<organism evidence="14">
    <name type="scientific">Octopus bimaculoides</name>
    <name type="common">California two-spotted octopus</name>
    <dbReference type="NCBI Taxonomy" id="37653"/>
    <lineage>
        <taxon>Eukaryota</taxon>
        <taxon>Metazoa</taxon>
        <taxon>Spiralia</taxon>
        <taxon>Lophotrochozoa</taxon>
        <taxon>Mollusca</taxon>
        <taxon>Cephalopoda</taxon>
        <taxon>Coleoidea</taxon>
        <taxon>Octopodiformes</taxon>
        <taxon>Octopoda</taxon>
        <taxon>Incirrata</taxon>
        <taxon>Octopodidae</taxon>
        <taxon>Octopus</taxon>
    </lineage>
</organism>
<keyword evidence="4" id="KW-0378">Hydrolase</keyword>
<gene>
    <name evidence="14" type="ORF">OCBIM_22026214mg</name>
</gene>
<sequence>MQTIWWEDLVHVIEAAAADANDSKELYHLMKQTYAPKRVLHQLLCFAKESATLLTKSTKITAEDMKILMDHISTCCNAFRLGISLEKTCDASAVPWSPNVKPSVLVEGTGVKVMDMFVCRGHTLGCSCSLDYEILLRLQKTMGSFRGHEVTKKHAKHKRAEEKESGGVSSYHYEEELEGEGGVSFTVSLCVNTHTHAHLVCRIVLSYFEAAAAAKVFLYNLPMIRRVIPCTSLNDAQIHIITVKFFNALHIHLFSQIYPLRPFLKLHLGHQWGSRFHIMEFKVVKVKKFIEEVNYYYIQNGKQPLPWKTAVKFLMARKFDIRRALDLYRCHQLTREGEDLLYLDINDKFLQEELQTEKFTILGGRDSGGAAIALFTARYHFPTLTSHQNVLKALIYQLDAALESFETQKHGLVFIYDMTDSKYGNFDYNLSIKILNMLKGAYPARLKKVLIVAAPLWFKASFRILQLFLREKLRDRVFTVAVSELPFHIPCESLPKQLGGHLVPNHNTWLKLCFLVATNQDPDMSFYFNNQSLQQVSESKEAMQSSDSAETETNIFASDFDSSEETSRETVSEKYNEEAKEKEGEEQRIRSEKEVIVEKETPVVIQRVHSADTRSAAAADTRKRSSNTFSPVDENQSPITDPSHPCKRRPVSLDSQTYEESLHMADDSGIDIETLADHVRKLRKKGLRQEYLNIRSESPTGTFYVSKAKCNLPKNRYLDVLCYDHSRVVISMVDGDPSSDYINANFVDGYKQKNAYITTQGCLSRTTGDFWRMVWEQKCLVIVMLTRIMERNRLKCEQYWPLETDTYETYDHFVVHNSCVKQCSDYQVSTLVLKNNKTGEERVIQHMQFIRWPDYGVPHKAEAFLQFLSKVRTLQAEAVQDLGDSWHGHPLGPPIVVHCSAGIGRTGTLITIDINIQRLEDIGTVNIHQTVRKIRSQRAFSIQVPDQYVFCHLALIENAVNVGQLQNKWLNL</sequence>
<dbReference type="OrthoDB" id="10051650at2759"/>
<feature type="region of interest" description="Disordered" evidence="10">
    <location>
        <begin position="607"/>
        <end position="650"/>
    </location>
</feature>
<evidence type="ECO:0000256" key="4">
    <source>
        <dbReference type="ARBA" id="ARBA00022801"/>
    </source>
</evidence>
<dbReference type="PANTHER" id="PTHR19134:SF534">
    <property type="entry name" value="LD27988P"/>
    <property type="match status" value="1"/>
</dbReference>
<feature type="domain" description="CRAL-TRIO" evidence="13">
    <location>
        <begin position="350"/>
        <end position="506"/>
    </location>
</feature>
<evidence type="ECO:0000259" key="11">
    <source>
        <dbReference type="PROSITE" id="PS50055"/>
    </source>
</evidence>
<feature type="domain" description="Tyrosine specific protein phosphatases" evidence="12">
    <location>
        <begin position="865"/>
        <end position="949"/>
    </location>
</feature>
<feature type="compositionally biased region" description="Polar residues" evidence="10">
    <location>
        <begin position="626"/>
        <end position="640"/>
    </location>
</feature>
<dbReference type="SUPFAM" id="SSF52799">
    <property type="entry name" value="(Phosphotyrosine protein) phosphatases II"/>
    <property type="match status" value="1"/>
</dbReference>
<dbReference type="CDD" id="cd00170">
    <property type="entry name" value="SEC14"/>
    <property type="match status" value="1"/>
</dbReference>
<dbReference type="AlphaFoldDB" id="A0A0L8GXB8"/>
<dbReference type="PROSITE" id="PS50191">
    <property type="entry name" value="CRAL_TRIO"/>
    <property type="match status" value="1"/>
</dbReference>
<dbReference type="GO" id="GO:0004725">
    <property type="term" value="F:protein tyrosine phosphatase activity"/>
    <property type="evidence" value="ECO:0007669"/>
    <property type="project" value="UniProtKB-EC"/>
</dbReference>
<dbReference type="InterPro" id="IPR029021">
    <property type="entry name" value="Prot-tyrosine_phosphatase-like"/>
</dbReference>
<evidence type="ECO:0000256" key="1">
    <source>
        <dbReference type="ARBA" id="ARBA00004496"/>
    </source>
</evidence>
<dbReference type="SMART" id="SM00516">
    <property type="entry name" value="SEC14"/>
    <property type="match status" value="1"/>
</dbReference>
<keyword evidence="3" id="KW-0963">Cytoplasm</keyword>
<dbReference type="GO" id="GO:0005737">
    <property type="term" value="C:cytoplasm"/>
    <property type="evidence" value="ECO:0007669"/>
    <property type="project" value="UniProtKB-SubCell"/>
</dbReference>
<dbReference type="Gene3D" id="3.90.190.10">
    <property type="entry name" value="Protein tyrosine phosphatase superfamily"/>
    <property type="match status" value="1"/>
</dbReference>
<feature type="compositionally biased region" description="Basic and acidic residues" evidence="10">
    <location>
        <begin position="565"/>
        <end position="589"/>
    </location>
</feature>
<comment type="function">
    <text evidence="7">Protein-tyrosine phosphatase that could participate in the transfer of hydrophobic ligands or in functions of the Golgi apparatus.</text>
</comment>
<feature type="region of interest" description="Disordered" evidence="10">
    <location>
        <begin position="538"/>
        <end position="589"/>
    </location>
</feature>
<accession>A0A0L8GXB8</accession>
<dbReference type="PROSITE" id="PS50055">
    <property type="entry name" value="TYR_PHOSPHATASE_PTP"/>
    <property type="match status" value="1"/>
</dbReference>
<dbReference type="Pfam" id="PF00102">
    <property type="entry name" value="Y_phosphatase"/>
    <property type="match status" value="1"/>
</dbReference>
<dbReference type="InterPro" id="IPR050348">
    <property type="entry name" value="Protein-Tyr_Phosphatase"/>
</dbReference>
<dbReference type="PROSITE" id="PS00383">
    <property type="entry name" value="TYR_PHOSPHATASE_1"/>
    <property type="match status" value="1"/>
</dbReference>
<dbReference type="InterPro" id="IPR003595">
    <property type="entry name" value="Tyr_Pase_cat"/>
</dbReference>
<comment type="similarity">
    <text evidence="8">Belongs to the protein-tyrosine phosphatase family. Non-receptor class 3 subfamily.</text>
</comment>
<dbReference type="EC" id="3.1.3.48" evidence="2"/>
<dbReference type="PANTHER" id="PTHR19134">
    <property type="entry name" value="RECEPTOR-TYPE TYROSINE-PROTEIN PHOSPHATASE"/>
    <property type="match status" value="1"/>
</dbReference>
<evidence type="ECO:0000256" key="5">
    <source>
        <dbReference type="ARBA" id="ARBA00022912"/>
    </source>
</evidence>
<dbReference type="Gene3D" id="3.40.525.10">
    <property type="entry name" value="CRAL-TRIO lipid binding domain"/>
    <property type="match status" value="1"/>
</dbReference>
<evidence type="ECO:0000256" key="6">
    <source>
        <dbReference type="ARBA" id="ARBA00022990"/>
    </source>
</evidence>
<keyword evidence="5" id="KW-0904">Protein phosphatase</keyword>
<dbReference type="STRING" id="37653.A0A0L8GXB8"/>
<evidence type="ECO:0000256" key="2">
    <source>
        <dbReference type="ARBA" id="ARBA00013064"/>
    </source>
</evidence>
<evidence type="ECO:0000256" key="8">
    <source>
        <dbReference type="ARBA" id="ARBA00060781"/>
    </source>
</evidence>
<proteinExistence type="inferred from homology"/>
<reference evidence="14" key="1">
    <citation type="submission" date="2015-07" db="EMBL/GenBank/DDBJ databases">
        <title>MeaNS - Measles Nucleotide Surveillance Program.</title>
        <authorList>
            <person name="Tran T."/>
            <person name="Druce J."/>
        </authorList>
    </citation>
    <scope>NUCLEOTIDE SEQUENCE</scope>
    <source>
        <strain evidence="14">UCB-OBI-ISO-001</strain>
        <tissue evidence="14">Gonad</tissue>
    </source>
</reference>
<dbReference type="InterPro" id="IPR000387">
    <property type="entry name" value="Tyr_Pase_dom"/>
</dbReference>